<proteinExistence type="predicted"/>
<organism evidence="2 3">
    <name type="scientific">Leptospira idonii</name>
    <dbReference type="NCBI Taxonomy" id="1193500"/>
    <lineage>
        <taxon>Bacteria</taxon>
        <taxon>Pseudomonadati</taxon>
        <taxon>Spirochaetota</taxon>
        <taxon>Spirochaetia</taxon>
        <taxon>Leptospirales</taxon>
        <taxon>Leptospiraceae</taxon>
        <taxon>Leptospira</taxon>
    </lineage>
</organism>
<gene>
    <name evidence="2" type="ORF">EHS15_10365</name>
</gene>
<feature type="transmembrane region" description="Helical" evidence="1">
    <location>
        <begin position="169"/>
        <end position="189"/>
    </location>
</feature>
<keyword evidence="1" id="KW-1133">Transmembrane helix</keyword>
<keyword evidence="3" id="KW-1185">Reference proteome</keyword>
<dbReference type="AlphaFoldDB" id="A0A4R9LZU0"/>
<feature type="transmembrane region" description="Helical" evidence="1">
    <location>
        <begin position="146"/>
        <end position="163"/>
    </location>
</feature>
<reference evidence="2" key="1">
    <citation type="journal article" date="2019" name="PLoS Negl. Trop. Dis.">
        <title>Revisiting the worldwide diversity of Leptospira species in the environment.</title>
        <authorList>
            <person name="Vincent A.T."/>
            <person name="Schiettekatte O."/>
            <person name="Bourhy P."/>
            <person name="Veyrier F.J."/>
            <person name="Picardeau M."/>
        </authorList>
    </citation>
    <scope>NUCLEOTIDE SEQUENCE [LARGE SCALE GENOMIC DNA]</scope>
    <source>
        <strain evidence="2">201300427</strain>
    </source>
</reference>
<name>A0A4R9LZU0_9LEPT</name>
<protein>
    <submittedName>
        <fullName evidence="2">Uncharacterized protein</fullName>
    </submittedName>
</protein>
<dbReference type="EMBL" id="RQHW01000034">
    <property type="protein sequence ID" value="TGN19171.1"/>
    <property type="molecule type" value="Genomic_DNA"/>
</dbReference>
<sequence length="199" mass="22434">MISSSLFKYILSLIAILMTLYAFFPYIGKIRKGEVKPHIFSWIIWGITTFLVFFAQIVSQGGPGAWPIGVSGSITIYVALLAYRKHSDHSISLMDWFFLIGALAAIPIWFFTSDPLWAVVCLTTIDVLGFGPTIRRSYEFPYEENIGFFALFTVRNFVSILALDKLSLTTVLFPATIIFFCLLLIALIASRRLIVSQNK</sequence>
<accession>A0A4R9LZU0</accession>
<feature type="transmembrane region" description="Helical" evidence="1">
    <location>
        <begin position="6"/>
        <end position="27"/>
    </location>
</feature>
<feature type="transmembrane region" description="Helical" evidence="1">
    <location>
        <begin position="39"/>
        <end position="58"/>
    </location>
</feature>
<feature type="transmembrane region" description="Helical" evidence="1">
    <location>
        <begin position="64"/>
        <end position="83"/>
    </location>
</feature>
<keyword evidence="1" id="KW-0812">Transmembrane</keyword>
<feature type="transmembrane region" description="Helical" evidence="1">
    <location>
        <begin position="90"/>
        <end position="110"/>
    </location>
</feature>
<dbReference type="Proteomes" id="UP000298058">
    <property type="component" value="Unassembled WGS sequence"/>
</dbReference>
<keyword evidence="1" id="KW-0472">Membrane</keyword>
<evidence type="ECO:0000313" key="2">
    <source>
        <dbReference type="EMBL" id="TGN19171.1"/>
    </source>
</evidence>
<dbReference type="OrthoDB" id="2242787at2"/>
<comment type="caution">
    <text evidence="2">The sequence shown here is derived from an EMBL/GenBank/DDBJ whole genome shotgun (WGS) entry which is preliminary data.</text>
</comment>
<feature type="transmembrane region" description="Helical" evidence="1">
    <location>
        <begin position="116"/>
        <end position="134"/>
    </location>
</feature>
<evidence type="ECO:0000313" key="3">
    <source>
        <dbReference type="Proteomes" id="UP000298058"/>
    </source>
</evidence>
<evidence type="ECO:0000256" key="1">
    <source>
        <dbReference type="SAM" id="Phobius"/>
    </source>
</evidence>